<keyword evidence="2" id="KW-1185">Reference proteome</keyword>
<name>A0AC60QEJ1_IXOPE</name>
<comment type="caution">
    <text evidence="1">The sequence shown here is derived from an EMBL/GenBank/DDBJ whole genome shotgun (WGS) entry which is preliminary data.</text>
</comment>
<evidence type="ECO:0000313" key="2">
    <source>
        <dbReference type="Proteomes" id="UP000805193"/>
    </source>
</evidence>
<dbReference type="EMBL" id="JABSTQ010009140">
    <property type="protein sequence ID" value="KAG0432544.1"/>
    <property type="molecule type" value="Genomic_DNA"/>
</dbReference>
<organism evidence="1 2">
    <name type="scientific">Ixodes persulcatus</name>
    <name type="common">Taiga tick</name>
    <dbReference type="NCBI Taxonomy" id="34615"/>
    <lineage>
        <taxon>Eukaryota</taxon>
        <taxon>Metazoa</taxon>
        <taxon>Ecdysozoa</taxon>
        <taxon>Arthropoda</taxon>
        <taxon>Chelicerata</taxon>
        <taxon>Arachnida</taxon>
        <taxon>Acari</taxon>
        <taxon>Parasitiformes</taxon>
        <taxon>Ixodida</taxon>
        <taxon>Ixodoidea</taxon>
        <taxon>Ixodidae</taxon>
        <taxon>Ixodinae</taxon>
        <taxon>Ixodes</taxon>
    </lineage>
</organism>
<dbReference type="Proteomes" id="UP000805193">
    <property type="component" value="Unassembled WGS sequence"/>
</dbReference>
<proteinExistence type="predicted"/>
<protein>
    <submittedName>
        <fullName evidence="1">Uncharacterized protein</fullName>
    </submittedName>
</protein>
<reference evidence="1 2" key="1">
    <citation type="journal article" date="2020" name="Cell">
        <title>Large-Scale Comparative Analyses of Tick Genomes Elucidate Their Genetic Diversity and Vector Capacities.</title>
        <authorList>
            <consortium name="Tick Genome and Microbiome Consortium (TIGMIC)"/>
            <person name="Jia N."/>
            <person name="Wang J."/>
            <person name="Shi W."/>
            <person name="Du L."/>
            <person name="Sun Y."/>
            <person name="Zhan W."/>
            <person name="Jiang J.F."/>
            <person name="Wang Q."/>
            <person name="Zhang B."/>
            <person name="Ji P."/>
            <person name="Bell-Sakyi L."/>
            <person name="Cui X.M."/>
            <person name="Yuan T.T."/>
            <person name="Jiang B.G."/>
            <person name="Yang W.F."/>
            <person name="Lam T.T."/>
            <person name="Chang Q.C."/>
            <person name="Ding S.J."/>
            <person name="Wang X.J."/>
            <person name="Zhu J.G."/>
            <person name="Ruan X.D."/>
            <person name="Zhao L."/>
            <person name="Wei J.T."/>
            <person name="Ye R.Z."/>
            <person name="Que T.C."/>
            <person name="Du C.H."/>
            <person name="Zhou Y.H."/>
            <person name="Cheng J.X."/>
            <person name="Dai P.F."/>
            <person name="Guo W.B."/>
            <person name="Han X.H."/>
            <person name="Huang E.J."/>
            <person name="Li L.F."/>
            <person name="Wei W."/>
            <person name="Gao Y.C."/>
            <person name="Liu J.Z."/>
            <person name="Shao H.Z."/>
            <person name="Wang X."/>
            <person name="Wang C.C."/>
            <person name="Yang T.C."/>
            <person name="Huo Q.B."/>
            <person name="Li W."/>
            <person name="Chen H.Y."/>
            <person name="Chen S.E."/>
            <person name="Zhou L.G."/>
            <person name="Ni X.B."/>
            <person name="Tian J.H."/>
            <person name="Sheng Y."/>
            <person name="Liu T."/>
            <person name="Pan Y.S."/>
            <person name="Xia L.Y."/>
            <person name="Li J."/>
            <person name="Zhao F."/>
            <person name="Cao W.C."/>
        </authorList>
    </citation>
    <scope>NUCLEOTIDE SEQUENCE [LARGE SCALE GENOMIC DNA]</scope>
    <source>
        <strain evidence="1">Iper-2018</strain>
    </source>
</reference>
<sequence length="721" mass="78482">MKQVRAAKSSLDPTIAPRSEPEISAPACSSTAAAEENIVFCASGTTMENTTVHLETQYVSQEEVDATTEHRDAVRAKLASMSATQRKFELLQQAPATATSSSAKFTIVQLDAINELLCYTVCQSCSATGVRIQESTALALAVKLELVCPVCEVVTHTWSSPRKVDSKAFDVNLRAISAIRSIGKGQTALNDFWAVMNVSHRGLHHKTYQDHLKNIFCKSAAATPEKIYTESAAAVKSIYREMNPTFTKDVAVVYDGTWLKRGYSSHVGVGSVIEYDTGLILDAEVLSNLCHGCQTGPKPGEERTSPPSDATALERGYAGPNHASFQAVPIPGPVELETVAKIWTVLPDHLFYTLKDHESLFACRIYSSASCKKTAVLSASQFTSLVTAKCNSVLVIFTDGSVRAFKFVPEEGWTEFASFRLFNDPTSRLTYACSCPNQKLFWIQRSSESPLETCCSLWKCSLSLELSEHSGSRCVAQRLPPFRLHVLRLAAVVLPSLPRPSAIYLAFGETDSVKVCSLAAETALLSGTFQPPLDAAAFYKKRIGIWRSQPQCQVVRGCPSPLANSLQLLLQDGSVIVLDSAGNFQRRITLCMGAPDARAVCSLGVALCTFSASVLSLYDLEAGELLQELPFKGSFRGLLPALWGFWTDTGLFRLAGGSRWSPGPPSELQSEALLYAARHAGARALLGPPDDTQVRTRLSRILRPLVECYWKLQLTRSALVS</sequence>
<gene>
    <name evidence="1" type="ORF">HPB47_020745</name>
</gene>
<accession>A0AC60QEJ1</accession>
<evidence type="ECO:0000313" key="1">
    <source>
        <dbReference type="EMBL" id="KAG0432544.1"/>
    </source>
</evidence>